<reference evidence="5 6" key="1">
    <citation type="submission" date="2019-09" db="EMBL/GenBank/DDBJ databases">
        <title>Mumia zhuanghuii sp. nov. isolated from the intestinal contents of plateau pika (Ochotona curzoniae) in the Qinghai-Tibet plateau of China.</title>
        <authorList>
            <person name="Tian Z."/>
        </authorList>
    </citation>
    <scope>NUCLEOTIDE SEQUENCE [LARGE SCALE GENOMIC DNA]</scope>
    <source>
        <strain evidence="6">350</strain>
    </source>
</reference>
<keyword evidence="2 4" id="KW-0808">Transferase</keyword>
<dbReference type="OrthoDB" id="9774290at2"/>
<comment type="similarity">
    <text evidence="1 4">Belongs to the glycerate kinase type-1 family.</text>
</comment>
<sequence>MTRFLVAPDKFKGSLDATEVAAAIGRGLCAAGADVVELPIADGGDGTVAAALAAGWTPVPVTVSGPTGEPVRTTVARHGDDAVVEMADACGLVRLPGAPAPMTATSRGLGEAIAAAVADGATRVVVGIGGSASTDGGAGMLTALGARVLDGDGVPLADGGAGLAEVASLDLSGIDLGGTALVVACDVDNPLTGEHGAAVVYAPQKGADPAQVATLDAALSCWADVVADATGRDLRDVPGAGAAGGVGFAALAVLGAETRSGAELVLDLVGLDRALDDVDVAITGEGSFDAQTLRGKGPAVVAARAAARGIPVVVVCGRTTLSDDEARTAGVDHVFALQHVEPDLDRCVTDASALLERIAAAVTSSVL</sequence>
<dbReference type="NCBIfam" id="TIGR00045">
    <property type="entry name" value="glycerate kinase"/>
    <property type="match status" value="1"/>
</dbReference>
<dbReference type="EMBL" id="VDFQ02000004">
    <property type="protein sequence ID" value="KAA1422477.1"/>
    <property type="molecule type" value="Genomic_DNA"/>
</dbReference>
<dbReference type="Gene3D" id="3.90.1510.10">
    <property type="entry name" value="Glycerate kinase, domain 2"/>
    <property type="match status" value="1"/>
</dbReference>
<dbReference type="InterPro" id="IPR018193">
    <property type="entry name" value="Glyc_kinase_flavodox-like_fold"/>
</dbReference>
<evidence type="ECO:0000256" key="2">
    <source>
        <dbReference type="ARBA" id="ARBA00022679"/>
    </source>
</evidence>
<dbReference type="PANTHER" id="PTHR21599">
    <property type="entry name" value="GLYCERATE KINASE"/>
    <property type="match status" value="1"/>
</dbReference>
<dbReference type="Pfam" id="PF02595">
    <property type="entry name" value="Gly_kinase"/>
    <property type="match status" value="1"/>
</dbReference>
<dbReference type="InterPro" id="IPR018197">
    <property type="entry name" value="Glycerate_kinase_RE-like"/>
</dbReference>
<proteinExistence type="inferred from homology"/>
<gene>
    <name evidence="5" type="ORF">FE697_015180</name>
</gene>
<dbReference type="PIRSF" id="PIRSF006078">
    <property type="entry name" value="GlxK"/>
    <property type="match status" value="1"/>
</dbReference>
<accession>A0A5Q6RWR7</accession>
<dbReference type="RefSeq" id="WP_149770428.1">
    <property type="nucleotide sequence ID" value="NZ_VDFQ02000004.1"/>
</dbReference>
<comment type="caution">
    <text evidence="5">The sequence shown here is derived from an EMBL/GenBank/DDBJ whole genome shotgun (WGS) entry which is preliminary data.</text>
</comment>
<organism evidence="5 6">
    <name type="scientific">Mumia zhuanghuii</name>
    <dbReference type="NCBI Taxonomy" id="2585211"/>
    <lineage>
        <taxon>Bacteria</taxon>
        <taxon>Bacillati</taxon>
        <taxon>Actinomycetota</taxon>
        <taxon>Actinomycetes</taxon>
        <taxon>Propionibacteriales</taxon>
        <taxon>Nocardioidaceae</taxon>
        <taxon>Mumia</taxon>
    </lineage>
</organism>
<evidence type="ECO:0000256" key="1">
    <source>
        <dbReference type="ARBA" id="ARBA00006284"/>
    </source>
</evidence>
<dbReference type="Gene3D" id="3.40.50.10350">
    <property type="entry name" value="Glycerate kinase, domain 1"/>
    <property type="match status" value="1"/>
</dbReference>
<name>A0A5Q6RWR7_9ACTN</name>
<evidence type="ECO:0000313" key="6">
    <source>
        <dbReference type="Proteomes" id="UP000307768"/>
    </source>
</evidence>
<dbReference type="AlphaFoldDB" id="A0A5Q6RWR7"/>
<dbReference type="GO" id="GO:0008887">
    <property type="term" value="F:glycerate kinase activity"/>
    <property type="evidence" value="ECO:0007669"/>
    <property type="project" value="UniProtKB-UniRule"/>
</dbReference>
<evidence type="ECO:0000313" key="5">
    <source>
        <dbReference type="EMBL" id="KAA1422477.1"/>
    </source>
</evidence>
<evidence type="ECO:0000256" key="3">
    <source>
        <dbReference type="ARBA" id="ARBA00022777"/>
    </source>
</evidence>
<dbReference type="Proteomes" id="UP000307768">
    <property type="component" value="Unassembled WGS sequence"/>
</dbReference>
<keyword evidence="3 4" id="KW-0418">Kinase</keyword>
<dbReference type="PANTHER" id="PTHR21599:SF0">
    <property type="entry name" value="GLYCERATE KINASE"/>
    <property type="match status" value="1"/>
</dbReference>
<evidence type="ECO:0000256" key="4">
    <source>
        <dbReference type="PIRNR" id="PIRNR006078"/>
    </source>
</evidence>
<dbReference type="InterPro" id="IPR004381">
    <property type="entry name" value="Glycerate_kinase"/>
</dbReference>
<dbReference type="SUPFAM" id="SSF110738">
    <property type="entry name" value="Glycerate kinase I"/>
    <property type="match status" value="1"/>
</dbReference>
<protein>
    <submittedName>
        <fullName evidence="5">Glycerate kinase</fullName>
    </submittedName>
</protein>
<dbReference type="InterPro" id="IPR036129">
    <property type="entry name" value="Glycerate_kinase_sf"/>
</dbReference>
<dbReference type="GO" id="GO:0031388">
    <property type="term" value="P:organic acid phosphorylation"/>
    <property type="evidence" value="ECO:0007669"/>
    <property type="project" value="UniProtKB-UniRule"/>
</dbReference>